<dbReference type="PANTHER" id="PTHR18866:SF33">
    <property type="entry name" value="METHYLCROTONOYL-COA CARBOXYLASE SUBUNIT ALPHA, MITOCHONDRIAL-RELATED"/>
    <property type="match status" value="1"/>
</dbReference>
<evidence type="ECO:0000256" key="7">
    <source>
        <dbReference type="PROSITE-ProRule" id="PRU00409"/>
    </source>
</evidence>
<dbReference type="PROSITE" id="PS00188">
    <property type="entry name" value="BIOTIN"/>
    <property type="match status" value="1"/>
</dbReference>
<dbReference type="PROSITE" id="PS50975">
    <property type="entry name" value="ATP_GRASP"/>
    <property type="match status" value="1"/>
</dbReference>
<dbReference type="InterPro" id="IPR005481">
    <property type="entry name" value="BC-like_N"/>
</dbReference>
<evidence type="ECO:0000259" key="8">
    <source>
        <dbReference type="PROSITE" id="PS50968"/>
    </source>
</evidence>
<evidence type="ECO:0000256" key="5">
    <source>
        <dbReference type="ARBA" id="ARBA00022946"/>
    </source>
</evidence>
<dbReference type="CDD" id="cd06850">
    <property type="entry name" value="biotinyl_domain"/>
    <property type="match status" value="1"/>
</dbReference>
<dbReference type="InterPro" id="IPR005482">
    <property type="entry name" value="Biotin_COase_C"/>
</dbReference>
<dbReference type="PROSITE" id="PS50979">
    <property type="entry name" value="BC"/>
    <property type="match status" value="1"/>
</dbReference>
<dbReference type="Pfam" id="PF00364">
    <property type="entry name" value="Biotin_lipoyl"/>
    <property type="match status" value="1"/>
</dbReference>
<dbReference type="InterPro" id="IPR005479">
    <property type="entry name" value="CPAse_ATP-bd"/>
</dbReference>
<dbReference type="InterPro" id="IPR011764">
    <property type="entry name" value="Biotin_carboxylation_dom"/>
</dbReference>
<dbReference type="InterPro" id="IPR011054">
    <property type="entry name" value="Rudment_hybrid_motif"/>
</dbReference>
<dbReference type="Gene3D" id="3.30.470.20">
    <property type="entry name" value="ATP-grasp fold, B domain"/>
    <property type="match status" value="1"/>
</dbReference>
<dbReference type="FunFam" id="3.30.470.20:FF:000028">
    <property type="entry name" value="Methylcrotonoyl-CoA carboxylase subunit alpha, mitochondrial"/>
    <property type="match status" value="1"/>
</dbReference>
<dbReference type="Gene3D" id="2.40.50.100">
    <property type="match status" value="1"/>
</dbReference>
<evidence type="ECO:0000256" key="3">
    <source>
        <dbReference type="ARBA" id="ARBA00022741"/>
    </source>
</evidence>
<dbReference type="AlphaFoldDB" id="A0A1X6YEA6"/>
<feature type="domain" description="Lipoyl-binding" evidence="8">
    <location>
        <begin position="565"/>
        <end position="640"/>
    </location>
</feature>
<evidence type="ECO:0000256" key="6">
    <source>
        <dbReference type="ARBA" id="ARBA00023267"/>
    </source>
</evidence>
<name>A0A1X6YEA6_9RHOB</name>
<feature type="domain" description="ATP-grasp" evidence="9">
    <location>
        <begin position="120"/>
        <end position="321"/>
    </location>
</feature>
<protein>
    <submittedName>
        <fullName evidence="11">Acetyl-/propionyl-coenzyme A carboxylase alpha chain</fullName>
    </submittedName>
</protein>
<dbReference type="SMART" id="SM00878">
    <property type="entry name" value="Biotin_carb_C"/>
    <property type="match status" value="1"/>
</dbReference>
<keyword evidence="6" id="KW-0092">Biotin</keyword>
<evidence type="ECO:0000313" key="11">
    <source>
        <dbReference type="EMBL" id="SLN18296.1"/>
    </source>
</evidence>
<sequence>MFNKILIANRGEIACRVMETAQKMGVPCVAVHSDVDASAKHVQMADEAVHIGGPAPADSYLKGDVIIQAALDTGAQAIHPGYGFLSENPEFVDAVEAAGLTFIGPSADAIRKMGLKDAAKVLMEQAGVPVVPGYHGDNQDPEHLAGAADTIGYPVLIKAVAGGGGKGMRLVEQPADFATALDSARGEARTAFGNDAVLVEKFVSKPRHIEVQVFGDGTHAVHLFERDCSLQRRHQKVIEEAPAPGMTAEMREAMGQAGVRAAEAIGYKGAGTVEFIVDASDGLRADRFWFMEMNTRLQVEHPVTEAITGVDLVEWQLRVASGEVLPKQQHELSISGHAFEARLYAEDVPKGFLPATGTLTHLEFPHSCRADSGVRAGDTISPWYDPMIAKVIVHGPTRAVALKQLHHALQRTEVAGTVTNLAFLGALTRHAGFAGGDVDTGLIGRDLEVLVQAAPLPAATCVAAAMAALDLENTSDETGFSLWAPLHRAVQLRAQDVIDLDVQVEGPDRQTWDVAGETVLAERIGDTWVIDGMPMPRVTVSDTTVTVFDGYGQVFDIVDPLDRATRAAGDTNVIEAPMPGLVKAVFAQVGQAVQEGDRLAILEAMKMEHSLLAARDGVVAEVLAEDGTQVEAGAALVRLEEE</sequence>
<dbReference type="GO" id="GO:0046872">
    <property type="term" value="F:metal ion binding"/>
    <property type="evidence" value="ECO:0007669"/>
    <property type="project" value="InterPro"/>
</dbReference>
<dbReference type="PROSITE" id="PS00867">
    <property type="entry name" value="CPSASE_2"/>
    <property type="match status" value="1"/>
</dbReference>
<comment type="cofactor">
    <cofactor evidence="1">
        <name>biotin</name>
        <dbReference type="ChEBI" id="CHEBI:57586"/>
    </cofactor>
</comment>
<dbReference type="InterPro" id="IPR016185">
    <property type="entry name" value="PreATP-grasp_dom_sf"/>
</dbReference>
<dbReference type="Proteomes" id="UP000193778">
    <property type="component" value="Unassembled WGS sequence"/>
</dbReference>
<dbReference type="EMBL" id="FWFP01000002">
    <property type="protein sequence ID" value="SLN18296.1"/>
    <property type="molecule type" value="Genomic_DNA"/>
</dbReference>
<dbReference type="Pfam" id="PF02785">
    <property type="entry name" value="Biotin_carb_C"/>
    <property type="match status" value="1"/>
</dbReference>
<dbReference type="InterPro" id="IPR011761">
    <property type="entry name" value="ATP-grasp"/>
</dbReference>
<dbReference type="PROSITE" id="PS50968">
    <property type="entry name" value="BIOTINYL_LIPOYL"/>
    <property type="match status" value="1"/>
</dbReference>
<evidence type="ECO:0000256" key="4">
    <source>
        <dbReference type="ARBA" id="ARBA00022840"/>
    </source>
</evidence>
<dbReference type="RefSeq" id="WP_085821151.1">
    <property type="nucleotide sequence ID" value="NZ_FWFP01000002.1"/>
</dbReference>
<dbReference type="InterPro" id="IPR001882">
    <property type="entry name" value="Biotin_BS"/>
</dbReference>
<organism evidence="11 12">
    <name type="scientific">Ruegeria meonggei</name>
    <dbReference type="NCBI Taxonomy" id="1446476"/>
    <lineage>
        <taxon>Bacteria</taxon>
        <taxon>Pseudomonadati</taxon>
        <taxon>Pseudomonadota</taxon>
        <taxon>Alphaproteobacteria</taxon>
        <taxon>Rhodobacterales</taxon>
        <taxon>Roseobacteraceae</taxon>
        <taxon>Ruegeria</taxon>
    </lineage>
</organism>
<accession>A0A1X6YEA6</accession>
<dbReference type="SUPFAM" id="SSF56059">
    <property type="entry name" value="Glutathione synthetase ATP-binding domain-like"/>
    <property type="match status" value="1"/>
</dbReference>
<reference evidence="12" key="1">
    <citation type="submission" date="2017-03" db="EMBL/GenBank/DDBJ databases">
        <authorList>
            <person name="Rodrigo-Torres L."/>
            <person name="Arahal R.D."/>
            <person name="Lucena T."/>
        </authorList>
    </citation>
    <scope>NUCLEOTIDE SEQUENCE [LARGE SCALE GENOMIC DNA]</scope>
    <source>
        <strain evidence="12">CECT 8411</strain>
    </source>
</reference>
<proteinExistence type="predicted"/>
<dbReference type="SUPFAM" id="SSF52440">
    <property type="entry name" value="PreATP-grasp domain"/>
    <property type="match status" value="1"/>
</dbReference>
<dbReference type="InterPro" id="IPR000089">
    <property type="entry name" value="Biotin_lipoyl"/>
</dbReference>
<dbReference type="GO" id="GO:0016874">
    <property type="term" value="F:ligase activity"/>
    <property type="evidence" value="ECO:0007669"/>
    <property type="project" value="UniProtKB-KW"/>
</dbReference>
<keyword evidence="12" id="KW-1185">Reference proteome</keyword>
<dbReference type="GO" id="GO:0005524">
    <property type="term" value="F:ATP binding"/>
    <property type="evidence" value="ECO:0007669"/>
    <property type="project" value="UniProtKB-UniRule"/>
</dbReference>
<evidence type="ECO:0000313" key="12">
    <source>
        <dbReference type="Proteomes" id="UP000193778"/>
    </source>
</evidence>
<evidence type="ECO:0000256" key="1">
    <source>
        <dbReference type="ARBA" id="ARBA00001953"/>
    </source>
</evidence>
<dbReference type="SUPFAM" id="SSF51246">
    <property type="entry name" value="Rudiment single hybrid motif"/>
    <property type="match status" value="1"/>
</dbReference>
<feature type="domain" description="Biotin carboxylation" evidence="10">
    <location>
        <begin position="1"/>
        <end position="448"/>
    </location>
</feature>
<dbReference type="SUPFAM" id="SSF51230">
    <property type="entry name" value="Single hybrid motif"/>
    <property type="match status" value="1"/>
</dbReference>
<evidence type="ECO:0000259" key="9">
    <source>
        <dbReference type="PROSITE" id="PS50975"/>
    </source>
</evidence>
<evidence type="ECO:0000256" key="2">
    <source>
        <dbReference type="ARBA" id="ARBA00022598"/>
    </source>
</evidence>
<dbReference type="Pfam" id="PF02786">
    <property type="entry name" value="CPSase_L_D2"/>
    <property type="match status" value="1"/>
</dbReference>
<keyword evidence="4 7" id="KW-0067">ATP-binding</keyword>
<keyword evidence="5" id="KW-0809">Transit peptide</keyword>
<dbReference type="InterPro" id="IPR011053">
    <property type="entry name" value="Single_hybrid_motif"/>
</dbReference>
<keyword evidence="2" id="KW-0436">Ligase</keyword>
<dbReference type="FunFam" id="2.40.50.100:FF:000003">
    <property type="entry name" value="Acetyl-CoA carboxylase biotin carboxyl carrier protein"/>
    <property type="match status" value="1"/>
</dbReference>
<dbReference type="OrthoDB" id="9763189at2"/>
<evidence type="ECO:0000259" key="10">
    <source>
        <dbReference type="PROSITE" id="PS50979"/>
    </source>
</evidence>
<dbReference type="InterPro" id="IPR050856">
    <property type="entry name" value="Biotin_carboxylase_complex"/>
</dbReference>
<dbReference type="FunFam" id="3.30.1490.20:FF:000003">
    <property type="entry name" value="acetyl-CoA carboxylase isoform X1"/>
    <property type="match status" value="1"/>
</dbReference>
<dbReference type="FunFam" id="3.40.50.20:FF:000010">
    <property type="entry name" value="Propionyl-CoA carboxylase subunit alpha"/>
    <property type="match status" value="1"/>
</dbReference>
<gene>
    <name evidence="11" type="primary">accA1_1</name>
    <name evidence="11" type="ORF">RUM8411_00592</name>
</gene>
<dbReference type="PANTHER" id="PTHR18866">
    <property type="entry name" value="CARBOXYLASE:PYRUVATE/ACETYL-COA/PROPIONYL-COA CARBOXYLASE"/>
    <property type="match status" value="1"/>
</dbReference>
<dbReference type="Pfam" id="PF00289">
    <property type="entry name" value="Biotin_carb_N"/>
    <property type="match status" value="1"/>
</dbReference>
<keyword evidence="3 7" id="KW-0547">Nucleotide-binding</keyword>